<reference evidence="2 3" key="1">
    <citation type="submission" date="2021-02" db="EMBL/GenBank/DDBJ databases">
        <authorList>
            <person name="Vanwijnsberghe S."/>
        </authorList>
    </citation>
    <scope>NUCLEOTIDE SEQUENCE [LARGE SCALE GENOMIC DNA]</scope>
    <source>
        <strain evidence="2 3">R-69658</strain>
    </source>
</reference>
<accession>A0ABN7N826</accession>
<protein>
    <recommendedName>
        <fullName evidence="4">Helix-turn-helix</fullName>
    </recommendedName>
</protein>
<dbReference type="EMBL" id="CAJNAU010000121">
    <property type="protein sequence ID" value="CAE6851133.1"/>
    <property type="molecule type" value="Genomic_DNA"/>
</dbReference>
<evidence type="ECO:0000313" key="2">
    <source>
        <dbReference type="EMBL" id="CAE6851133.1"/>
    </source>
</evidence>
<evidence type="ECO:0008006" key="4">
    <source>
        <dbReference type="Google" id="ProtNLM"/>
    </source>
</evidence>
<keyword evidence="3" id="KW-1185">Reference proteome</keyword>
<comment type="caution">
    <text evidence="2">The sequence shown here is derived from an EMBL/GenBank/DDBJ whole genome shotgun (WGS) entry which is preliminary data.</text>
</comment>
<name>A0ABN7N826_9BURK</name>
<feature type="compositionally biased region" description="Basic and acidic residues" evidence="1">
    <location>
        <begin position="185"/>
        <end position="198"/>
    </location>
</feature>
<proteinExistence type="predicted"/>
<dbReference type="RefSeq" id="WP_200622130.1">
    <property type="nucleotide sequence ID" value="NZ_CAJNAU010000121.1"/>
</dbReference>
<gene>
    <name evidence="2" type="ORF">R69658_07161</name>
</gene>
<organism evidence="2 3">
    <name type="scientific">Paraburkholderia aspalathi</name>
    <dbReference type="NCBI Taxonomy" id="1324617"/>
    <lineage>
        <taxon>Bacteria</taxon>
        <taxon>Pseudomonadati</taxon>
        <taxon>Pseudomonadota</taxon>
        <taxon>Betaproteobacteria</taxon>
        <taxon>Burkholderiales</taxon>
        <taxon>Burkholderiaceae</taxon>
        <taxon>Paraburkholderia</taxon>
    </lineage>
</organism>
<evidence type="ECO:0000313" key="3">
    <source>
        <dbReference type="Proteomes" id="UP000674425"/>
    </source>
</evidence>
<evidence type="ECO:0000256" key="1">
    <source>
        <dbReference type="SAM" id="MobiDB-lite"/>
    </source>
</evidence>
<dbReference type="Proteomes" id="UP000674425">
    <property type="component" value="Unassembled WGS sequence"/>
</dbReference>
<feature type="region of interest" description="Disordered" evidence="1">
    <location>
        <begin position="185"/>
        <end position="210"/>
    </location>
</feature>
<sequence>MIETLALLGTNAGDAGIGYRPAPAIYRRAPTTLRPLPRIGAAGTGGLEGGGYYRLHMGYQPFAVVECATAQQQPPFARLMLDVKAGFGRAMSRLPEVFGVSRQTLYNWLDGETPKDVHQTKLRQLAEAARAFTELGFKPTSLSLDRTVEHGKSLLQLLSEGASGRDAAKKLIRITQRGADSRAKLDDLLGGRKAKPEVSDMGTPSLNEDV</sequence>